<keyword evidence="2" id="KW-1185">Reference proteome</keyword>
<gene>
    <name evidence="1" type="ORF">EZV61_19150</name>
</gene>
<evidence type="ECO:0000313" key="2">
    <source>
        <dbReference type="Proteomes" id="UP000292554"/>
    </source>
</evidence>
<accession>A0ABY2AJB5</accession>
<dbReference type="EMBL" id="SJXE01000019">
    <property type="protein sequence ID" value="TCI01128.1"/>
    <property type="molecule type" value="Genomic_DNA"/>
</dbReference>
<organism evidence="1 2">
    <name type="scientific">Corallincola luteus</name>
    <dbReference type="NCBI Taxonomy" id="1775177"/>
    <lineage>
        <taxon>Bacteria</taxon>
        <taxon>Pseudomonadati</taxon>
        <taxon>Pseudomonadota</taxon>
        <taxon>Gammaproteobacteria</taxon>
        <taxon>Alteromonadales</taxon>
        <taxon>Psychromonadaceae</taxon>
        <taxon>Corallincola</taxon>
    </lineage>
</organism>
<protein>
    <submittedName>
        <fullName evidence="1">Uncharacterized protein</fullName>
    </submittedName>
</protein>
<reference evidence="1 2" key="1">
    <citation type="submission" date="2019-02" db="EMBL/GenBank/DDBJ databases">
        <title>Corallincola luteus sp. nov., a marine bacterium isolated from surface sediment of Bohai Sea in China.</title>
        <authorList>
            <person name="Ren Q."/>
        </authorList>
    </citation>
    <scope>NUCLEOTIDE SEQUENCE [LARGE SCALE GENOMIC DNA]</scope>
    <source>
        <strain evidence="1 2">DASS28</strain>
    </source>
</reference>
<evidence type="ECO:0000313" key="1">
    <source>
        <dbReference type="EMBL" id="TCI01128.1"/>
    </source>
</evidence>
<proteinExistence type="predicted"/>
<dbReference type="Proteomes" id="UP000292554">
    <property type="component" value="Unassembled WGS sequence"/>
</dbReference>
<dbReference type="RefSeq" id="WP_131417617.1">
    <property type="nucleotide sequence ID" value="NZ_SJXE01000019.1"/>
</dbReference>
<comment type="caution">
    <text evidence="1">The sequence shown here is derived from an EMBL/GenBank/DDBJ whole genome shotgun (WGS) entry which is preliminary data.</text>
</comment>
<name>A0ABY2AJB5_9GAMM</name>
<sequence>MSNLIKPFVEGLISDAQQANVVWNEGCSEVLFRKLNDSGFDVTVGVDSGSVYLFTDRGYNNHWHLEYFSSEEQALETVFEQVRKLLNGHMRIRELRSNNKPYKWVLEVFHAGKWRNEAMSSLLFWNWFGKRSHHCYLNSTSQPGAAE</sequence>